<dbReference type="AlphaFoldDB" id="A0A1A0MNI8"/>
<protein>
    <submittedName>
        <fullName evidence="2">Esterase</fullName>
    </submittedName>
</protein>
<dbReference type="RefSeq" id="WP_061006487.1">
    <property type="nucleotide sequence ID" value="NZ_LZSF01000132.1"/>
</dbReference>
<evidence type="ECO:0000313" key="3">
    <source>
        <dbReference type="Proteomes" id="UP000093962"/>
    </source>
</evidence>
<comment type="caution">
    <text evidence="2">The sequence shown here is derived from an EMBL/GenBank/DDBJ whole genome shotgun (WGS) entry which is preliminary data.</text>
</comment>
<dbReference type="Proteomes" id="UP000093962">
    <property type="component" value="Unassembled WGS sequence"/>
</dbReference>
<gene>
    <name evidence="2" type="ORF">A5642_21330</name>
</gene>
<evidence type="ECO:0000259" key="1">
    <source>
        <dbReference type="Pfam" id="PF00144"/>
    </source>
</evidence>
<proteinExistence type="predicted"/>
<reference evidence="2 3" key="1">
    <citation type="submission" date="2016-06" db="EMBL/GenBank/DDBJ databases">
        <authorList>
            <person name="Kjaerup R.B."/>
            <person name="Dalgaard T.S."/>
            <person name="Juul-Madsen H.R."/>
        </authorList>
    </citation>
    <scope>NUCLEOTIDE SEQUENCE [LARGE SCALE GENOMIC DNA]</scope>
    <source>
        <strain evidence="2 3">1199456.5</strain>
    </source>
</reference>
<evidence type="ECO:0000313" key="2">
    <source>
        <dbReference type="EMBL" id="OBA86975.1"/>
    </source>
</evidence>
<dbReference type="InterPro" id="IPR052907">
    <property type="entry name" value="Beta-lactamase/esterase"/>
</dbReference>
<dbReference type="InterPro" id="IPR001466">
    <property type="entry name" value="Beta-lactam-related"/>
</dbReference>
<dbReference type="InterPro" id="IPR012338">
    <property type="entry name" value="Beta-lactam/transpept-like"/>
</dbReference>
<dbReference type="PANTHER" id="PTHR43319">
    <property type="entry name" value="BETA-LACTAMASE-RELATED"/>
    <property type="match status" value="1"/>
</dbReference>
<dbReference type="Pfam" id="PF00144">
    <property type="entry name" value="Beta-lactamase"/>
    <property type="match status" value="1"/>
</dbReference>
<organism evidence="2 3">
    <name type="scientific">Mycolicibacterium mucogenicum</name>
    <name type="common">Mycobacterium mucogenicum</name>
    <dbReference type="NCBI Taxonomy" id="56689"/>
    <lineage>
        <taxon>Bacteria</taxon>
        <taxon>Bacillati</taxon>
        <taxon>Actinomycetota</taxon>
        <taxon>Actinomycetes</taxon>
        <taxon>Mycobacteriales</taxon>
        <taxon>Mycobacteriaceae</taxon>
        <taxon>Mycolicibacterium</taxon>
    </lineage>
</organism>
<name>A0A1A0MNI8_MYCMU</name>
<dbReference type="PANTHER" id="PTHR43319:SF3">
    <property type="entry name" value="BETA-LACTAMASE-RELATED DOMAIN-CONTAINING PROTEIN"/>
    <property type="match status" value="1"/>
</dbReference>
<accession>A0A1A0MNI8</accession>
<dbReference type="SUPFAM" id="SSF56601">
    <property type="entry name" value="beta-lactamase/transpeptidase-like"/>
    <property type="match status" value="1"/>
</dbReference>
<dbReference type="EMBL" id="LZSF01000132">
    <property type="protein sequence ID" value="OBA86975.1"/>
    <property type="molecule type" value="Genomic_DNA"/>
</dbReference>
<feature type="domain" description="Beta-lactamase-related" evidence="1">
    <location>
        <begin position="20"/>
        <end position="371"/>
    </location>
</feature>
<dbReference type="Gene3D" id="3.40.710.10">
    <property type="entry name" value="DD-peptidase/beta-lactamase superfamily"/>
    <property type="match status" value="1"/>
</dbReference>
<sequence length="387" mass="40931">MVLMAGLTEGSVDPAFAAVRDIFEASFADGQNWGAGVSVVIDGRPVVDLWGGIADPRTGRRWQRDTACVTFSCTKAVTATAALMVAELYGVDLEAPVVTWWPEYGAADKSHTTGEQLLSHAAGLPAVERPVSIEEAADPELMAGLLAAQQPLWEPGSKHGYHALTFGWLAGEIVRRHAKRTVGEFVRSHISGDLMIGTSSAALDGIARTGFPDASEQQWATDTAAIPATTVARLVEAYRDPQSLFTRATANPPARYNHPGVLAAGWPASGLITTARALADFYARLSAGELLPPENLADAIRLRHSGSDAVMVLDSSYGLGYMRPSQLFSFPDNAGPGAFGHPGAGGAFAFGDVDNQLAFAFVPNLRRDALAGDRRANDLVEATYAAL</sequence>